<dbReference type="PANTHER" id="PTHR42734:SF19">
    <property type="entry name" value="IRON COMPOUNDS ABC TRANSPORTER, ATP-BINDING PROTEIN"/>
    <property type="match status" value="1"/>
</dbReference>
<dbReference type="CDD" id="cd03214">
    <property type="entry name" value="ABC_Iron-Siderophores_B12_Hemin"/>
    <property type="match status" value="1"/>
</dbReference>
<dbReference type="InterPro" id="IPR003593">
    <property type="entry name" value="AAA+_ATPase"/>
</dbReference>
<dbReference type="SUPFAM" id="SSF52540">
    <property type="entry name" value="P-loop containing nucleoside triphosphate hydrolases"/>
    <property type="match status" value="1"/>
</dbReference>
<dbReference type="EMBL" id="WQPS01000004">
    <property type="protein sequence ID" value="MBT9808848.1"/>
    <property type="molecule type" value="Genomic_DNA"/>
</dbReference>
<dbReference type="Gene3D" id="3.40.50.300">
    <property type="entry name" value="P-loop containing nucleotide triphosphate hydrolases"/>
    <property type="match status" value="1"/>
</dbReference>
<protein>
    <submittedName>
        <fullName evidence="4">ATP-binding cassette domain-containing protein</fullName>
    </submittedName>
</protein>
<accession>A0A3E2VMG5</accession>
<proteinExistence type="predicted"/>
<evidence type="ECO:0000256" key="3">
    <source>
        <dbReference type="ARBA" id="ARBA00022840"/>
    </source>
</evidence>
<dbReference type="Pfam" id="PF00005">
    <property type="entry name" value="ABC_tran"/>
    <property type="match status" value="1"/>
</dbReference>
<dbReference type="FunFam" id="3.40.50.300:FF:000134">
    <property type="entry name" value="Iron-enterobactin ABC transporter ATP-binding protein"/>
    <property type="match status" value="1"/>
</dbReference>
<keyword evidence="1" id="KW-0813">Transport</keyword>
<dbReference type="PROSITE" id="PS50893">
    <property type="entry name" value="ABC_TRANSPORTER_2"/>
    <property type="match status" value="1"/>
</dbReference>
<dbReference type="InterPro" id="IPR003439">
    <property type="entry name" value="ABC_transporter-like_ATP-bd"/>
</dbReference>
<dbReference type="InterPro" id="IPR027417">
    <property type="entry name" value="P-loop_NTPase"/>
</dbReference>
<keyword evidence="3 4" id="KW-0067">ATP-binding</keyword>
<dbReference type="AlphaFoldDB" id="A0A3E2VMG5"/>
<sequence>MIQAVDVHFSYGKHQVLCGVSFDMKKGEYVCILGANGCGKTTLLKTMLGFQKPQKGRITLYGEDVHGMDERRMARKVAYIPQHHEPPFPFTVGDVVLLGRTPHLSRTCRPTANDRRIARDAMERLGIGQYADQCYTELSGGQRQMVIIARALAQQPDLLIMDEPTASLDYGNQYLVLAQMRKLSHEGMGVLMVTHDPDHALYCADRIVAMRDGRIVSMGGAREVVREDIMKKIYGMTIKVRDVGLSAGKNATVCIPVPDM</sequence>
<dbReference type="GO" id="GO:0016887">
    <property type="term" value="F:ATP hydrolysis activity"/>
    <property type="evidence" value="ECO:0007669"/>
    <property type="project" value="InterPro"/>
</dbReference>
<evidence type="ECO:0000256" key="1">
    <source>
        <dbReference type="ARBA" id="ARBA00022448"/>
    </source>
</evidence>
<dbReference type="SMART" id="SM00382">
    <property type="entry name" value="AAA"/>
    <property type="match status" value="1"/>
</dbReference>
<evidence type="ECO:0000256" key="2">
    <source>
        <dbReference type="ARBA" id="ARBA00022741"/>
    </source>
</evidence>
<keyword evidence="2" id="KW-0547">Nucleotide-binding</keyword>
<dbReference type="Proteomes" id="UP000708338">
    <property type="component" value="Unassembled WGS sequence"/>
</dbReference>
<dbReference type="PANTHER" id="PTHR42734">
    <property type="entry name" value="METAL TRANSPORT SYSTEM ATP-BINDING PROTEIN TM_0124-RELATED"/>
    <property type="match status" value="1"/>
</dbReference>
<gene>
    <name evidence="4" type="ORF">GPL26_04225</name>
</gene>
<reference evidence="4" key="1">
    <citation type="journal article" date="2021" name="Gut Microbes">
        <title>A synthetic consortium of 100 gut commensals modulates the composition and function in a colon model of the microbiome of elderly subjects.</title>
        <authorList>
            <person name="Perez M."/>
            <person name="Ntemiri A."/>
            <person name="Tan H."/>
            <person name="Harris H.M.B."/>
            <person name="Roager H.M."/>
            <person name="Ribiere C."/>
            <person name="O'Toole P.W."/>
        </authorList>
    </citation>
    <scope>NUCLEOTIDE SEQUENCE</scope>
    <source>
        <strain evidence="4">MCC335</strain>
    </source>
</reference>
<name>A0A3E2VMG5_9FIRM</name>
<dbReference type="PROSITE" id="PS00211">
    <property type="entry name" value="ABC_TRANSPORTER_1"/>
    <property type="match status" value="1"/>
</dbReference>
<dbReference type="InterPro" id="IPR017871">
    <property type="entry name" value="ABC_transporter-like_CS"/>
</dbReference>
<dbReference type="InterPro" id="IPR050153">
    <property type="entry name" value="Metal_Ion_Import_ABC"/>
</dbReference>
<dbReference type="RefSeq" id="WP_045091865.1">
    <property type="nucleotide sequence ID" value="NZ_CABJDD010000002.1"/>
</dbReference>
<evidence type="ECO:0000313" key="5">
    <source>
        <dbReference type="Proteomes" id="UP000708338"/>
    </source>
</evidence>
<dbReference type="GO" id="GO:0005524">
    <property type="term" value="F:ATP binding"/>
    <property type="evidence" value="ECO:0007669"/>
    <property type="project" value="UniProtKB-KW"/>
</dbReference>
<organism evidence="4 5">
    <name type="scientific">Enterocloster citroniae</name>
    <dbReference type="NCBI Taxonomy" id="358743"/>
    <lineage>
        <taxon>Bacteria</taxon>
        <taxon>Bacillati</taxon>
        <taxon>Bacillota</taxon>
        <taxon>Clostridia</taxon>
        <taxon>Lachnospirales</taxon>
        <taxon>Lachnospiraceae</taxon>
        <taxon>Enterocloster</taxon>
    </lineage>
</organism>
<evidence type="ECO:0000313" key="4">
    <source>
        <dbReference type="EMBL" id="MBT9808848.1"/>
    </source>
</evidence>
<comment type="caution">
    <text evidence="4">The sequence shown here is derived from an EMBL/GenBank/DDBJ whole genome shotgun (WGS) entry which is preliminary data.</text>
</comment>